<proteinExistence type="predicted"/>
<keyword evidence="2" id="KW-1185">Reference proteome</keyword>
<dbReference type="Proteomes" id="UP000256269">
    <property type="component" value="Unassembled WGS sequence"/>
</dbReference>
<sequence length="121" mass="13535">MTAVRELLTRRGDIELKFIRHRVSGTVHVVVPDDPDKQGEVFRIGEVPADAQLAMASGQTPTLCGYLAYKSMDGTRRSSDEMVSEFDDAHLCARCWRALGPEHQARAFEYHQPSTMLRSGT</sequence>
<accession>A0A3E0HLI8</accession>
<evidence type="ECO:0000313" key="2">
    <source>
        <dbReference type="Proteomes" id="UP000256269"/>
    </source>
</evidence>
<dbReference type="RefSeq" id="WP_116175922.1">
    <property type="nucleotide sequence ID" value="NZ_CP144375.1"/>
</dbReference>
<comment type="caution">
    <text evidence="1">The sequence shown here is derived from an EMBL/GenBank/DDBJ whole genome shotgun (WGS) entry which is preliminary data.</text>
</comment>
<evidence type="ECO:0000313" key="1">
    <source>
        <dbReference type="EMBL" id="REH47319.1"/>
    </source>
</evidence>
<dbReference type="OrthoDB" id="5197478at2"/>
<gene>
    <name evidence="1" type="ORF">BCF44_106484</name>
</gene>
<dbReference type="AlphaFoldDB" id="A0A3E0HLI8"/>
<name>A0A3E0HLI8_9PSEU</name>
<dbReference type="EMBL" id="QUNO01000006">
    <property type="protein sequence ID" value="REH47319.1"/>
    <property type="molecule type" value="Genomic_DNA"/>
</dbReference>
<reference evidence="1 2" key="1">
    <citation type="submission" date="2018-08" db="EMBL/GenBank/DDBJ databases">
        <title>Genomic Encyclopedia of Archaeal and Bacterial Type Strains, Phase II (KMG-II): from individual species to whole genera.</title>
        <authorList>
            <person name="Goeker M."/>
        </authorList>
    </citation>
    <scope>NUCLEOTIDE SEQUENCE [LARGE SCALE GENOMIC DNA]</scope>
    <source>
        <strain evidence="1 2">DSM 45791</strain>
    </source>
</reference>
<organism evidence="1 2">
    <name type="scientific">Kutzneria buriramensis</name>
    <dbReference type="NCBI Taxonomy" id="1045776"/>
    <lineage>
        <taxon>Bacteria</taxon>
        <taxon>Bacillati</taxon>
        <taxon>Actinomycetota</taxon>
        <taxon>Actinomycetes</taxon>
        <taxon>Pseudonocardiales</taxon>
        <taxon>Pseudonocardiaceae</taxon>
        <taxon>Kutzneria</taxon>
    </lineage>
</organism>
<protein>
    <submittedName>
        <fullName evidence="1">Uncharacterized protein</fullName>
    </submittedName>
</protein>